<gene>
    <name evidence="1" type="ORF">F4559_002243</name>
</gene>
<evidence type="ECO:0000313" key="1">
    <source>
        <dbReference type="EMBL" id="MBB4964884.1"/>
    </source>
</evidence>
<keyword evidence="2" id="KW-1185">Reference proteome</keyword>
<accession>A0A7W7T1M4</accession>
<reference evidence="1 2" key="1">
    <citation type="submission" date="2020-08" db="EMBL/GenBank/DDBJ databases">
        <title>Sequencing the genomes of 1000 actinobacteria strains.</title>
        <authorList>
            <person name="Klenk H.-P."/>
        </authorList>
    </citation>
    <scope>NUCLEOTIDE SEQUENCE [LARGE SCALE GENOMIC DNA]</scope>
    <source>
        <strain evidence="1 2">DSM 45084</strain>
    </source>
</reference>
<dbReference type="Proteomes" id="UP000542674">
    <property type="component" value="Unassembled WGS sequence"/>
</dbReference>
<sequence length="47" mass="5169">MSDDQFRHDAAVYASDEEFLAMALPFVAAGSNSANPCWSPPPRPTWN</sequence>
<comment type="caution">
    <text evidence="1">The sequence shown here is derived from an EMBL/GenBank/DDBJ whole genome shotgun (WGS) entry which is preliminary data.</text>
</comment>
<evidence type="ECO:0000313" key="2">
    <source>
        <dbReference type="Proteomes" id="UP000542674"/>
    </source>
</evidence>
<name>A0A7W7T1M4_9PSEU</name>
<organism evidence="1 2">
    <name type="scientific">Saccharothrix violaceirubra</name>
    <dbReference type="NCBI Taxonomy" id="413306"/>
    <lineage>
        <taxon>Bacteria</taxon>
        <taxon>Bacillati</taxon>
        <taxon>Actinomycetota</taxon>
        <taxon>Actinomycetes</taxon>
        <taxon>Pseudonocardiales</taxon>
        <taxon>Pseudonocardiaceae</taxon>
        <taxon>Saccharothrix</taxon>
    </lineage>
</organism>
<proteinExistence type="predicted"/>
<protein>
    <submittedName>
        <fullName evidence="1">Uncharacterized protein</fullName>
    </submittedName>
</protein>
<dbReference type="RefSeq" id="WP_184668156.1">
    <property type="nucleotide sequence ID" value="NZ_BAABAI010000015.1"/>
</dbReference>
<dbReference type="AlphaFoldDB" id="A0A7W7T1M4"/>
<dbReference type="EMBL" id="JACHJS010000001">
    <property type="protein sequence ID" value="MBB4964884.1"/>
    <property type="molecule type" value="Genomic_DNA"/>
</dbReference>